<evidence type="ECO:0000313" key="10">
    <source>
        <dbReference type="Proteomes" id="UP001597032"/>
    </source>
</evidence>
<reference evidence="10" key="1">
    <citation type="journal article" date="2019" name="Int. J. Syst. Evol. Microbiol.">
        <title>The Global Catalogue of Microorganisms (GCM) 10K type strain sequencing project: providing services to taxonomists for standard genome sequencing and annotation.</title>
        <authorList>
            <consortium name="The Broad Institute Genomics Platform"/>
            <consortium name="The Broad Institute Genome Sequencing Center for Infectious Disease"/>
            <person name="Wu L."/>
            <person name="Ma J."/>
        </authorList>
    </citation>
    <scope>NUCLEOTIDE SEQUENCE [LARGE SCALE GENOMIC DNA]</scope>
    <source>
        <strain evidence="10">CCUG 60022</strain>
    </source>
</reference>
<evidence type="ECO:0000256" key="3">
    <source>
        <dbReference type="ARBA" id="ARBA00022679"/>
    </source>
</evidence>
<feature type="active site" description="Nucleophile" evidence="7">
    <location>
        <position position="261"/>
    </location>
</feature>
<gene>
    <name evidence="9" type="ORF">ACFQZW_03875</name>
</gene>
<evidence type="ECO:0000256" key="2">
    <source>
        <dbReference type="ARBA" id="ARBA00005992"/>
    </source>
</evidence>
<dbReference type="CDD" id="cd16913">
    <property type="entry name" value="YkuD_like"/>
    <property type="match status" value="1"/>
</dbReference>
<comment type="pathway">
    <text evidence="1 7">Cell wall biogenesis; peptidoglycan biosynthesis.</text>
</comment>
<evidence type="ECO:0000313" key="9">
    <source>
        <dbReference type="EMBL" id="MFD0761210.1"/>
    </source>
</evidence>
<proteinExistence type="inferred from homology"/>
<dbReference type="Pfam" id="PF03734">
    <property type="entry name" value="YkuD"/>
    <property type="match status" value="1"/>
</dbReference>
<keyword evidence="10" id="KW-1185">Reference proteome</keyword>
<dbReference type="InterPro" id="IPR050979">
    <property type="entry name" value="LD-transpeptidase"/>
</dbReference>
<keyword evidence="5 7" id="KW-0573">Peptidoglycan synthesis</keyword>
<dbReference type="EMBL" id="JBHTIC010000005">
    <property type="protein sequence ID" value="MFD0761210.1"/>
    <property type="molecule type" value="Genomic_DNA"/>
</dbReference>
<evidence type="ECO:0000256" key="6">
    <source>
        <dbReference type="ARBA" id="ARBA00023316"/>
    </source>
</evidence>
<accession>A0ABW2Z2X5</accession>
<evidence type="ECO:0000256" key="1">
    <source>
        <dbReference type="ARBA" id="ARBA00004752"/>
    </source>
</evidence>
<keyword evidence="3 9" id="KW-0808">Transferase</keyword>
<dbReference type="PROSITE" id="PS52029">
    <property type="entry name" value="LD_TPASE"/>
    <property type="match status" value="1"/>
</dbReference>
<evidence type="ECO:0000256" key="4">
    <source>
        <dbReference type="ARBA" id="ARBA00022960"/>
    </source>
</evidence>
<comment type="similarity">
    <text evidence="2">Belongs to the YkuD family.</text>
</comment>
<keyword evidence="4 7" id="KW-0133">Cell shape</keyword>
<dbReference type="InterPro" id="IPR038063">
    <property type="entry name" value="Transpep_catalytic_dom"/>
</dbReference>
<organism evidence="9 10">
    <name type="scientific">Lutibacter aestuarii</name>
    <dbReference type="NCBI Taxonomy" id="861111"/>
    <lineage>
        <taxon>Bacteria</taxon>
        <taxon>Pseudomonadati</taxon>
        <taxon>Bacteroidota</taxon>
        <taxon>Flavobacteriia</taxon>
        <taxon>Flavobacteriales</taxon>
        <taxon>Flavobacteriaceae</taxon>
        <taxon>Lutibacter</taxon>
    </lineage>
</organism>
<comment type="caution">
    <text evidence="9">The sequence shown here is derived from an EMBL/GenBank/DDBJ whole genome shotgun (WGS) entry which is preliminary data.</text>
</comment>
<dbReference type="Gene3D" id="2.40.440.10">
    <property type="entry name" value="L,D-transpeptidase catalytic domain-like"/>
    <property type="match status" value="1"/>
</dbReference>
<feature type="domain" description="L,D-TPase catalytic" evidence="8">
    <location>
        <begin position="141"/>
        <end position="285"/>
    </location>
</feature>
<dbReference type="PANTHER" id="PTHR30582:SF2">
    <property type="entry name" value="L,D-TRANSPEPTIDASE YCIB-RELATED"/>
    <property type="match status" value="1"/>
</dbReference>
<sequence length="307" mass="36266">MIYFKLIIKNIGFIIGFILLLKVSWGGEHSNSFQTQKQLKENTQNEIVVTKNIRVKNYFQYIDSIVNFFNVTENLNLTEHVLVRYNNWIITTLAEMDYYKMIAKDSFIYNQKEQIVLKKGSKILIPDSLKIKELLQNFNHTYLDVNIPEYKLRIYENSTLLFEFPVRVGRNEKKYLKMGNRITDLKTKTGIGKIVNHVKNPDYYNPVNGHQYFVTKRDDGKITKLPQIPWIETEINGIKNGQFIHPTTNQNTLNKPYSNGCIGTKESDAWYIYYYAPIHTKIIIRYDLKKINERGDTITFKNIYNYK</sequence>
<dbReference type="EC" id="2.-.-.-" evidence="9"/>
<evidence type="ECO:0000256" key="5">
    <source>
        <dbReference type="ARBA" id="ARBA00022984"/>
    </source>
</evidence>
<dbReference type="Proteomes" id="UP001597032">
    <property type="component" value="Unassembled WGS sequence"/>
</dbReference>
<dbReference type="RefSeq" id="WP_298285862.1">
    <property type="nucleotide sequence ID" value="NZ_JBHTIC010000005.1"/>
</dbReference>
<dbReference type="SUPFAM" id="SSF141523">
    <property type="entry name" value="L,D-transpeptidase catalytic domain-like"/>
    <property type="match status" value="1"/>
</dbReference>
<evidence type="ECO:0000259" key="8">
    <source>
        <dbReference type="PROSITE" id="PS52029"/>
    </source>
</evidence>
<dbReference type="InterPro" id="IPR005490">
    <property type="entry name" value="LD_TPept_cat_dom"/>
</dbReference>
<keyword evidence="6 7" id="KW-0961">Cell wall biogenesis/degradation</keyword>
<feature type="active site" description="Proton donor/acceptor" evidence="7">
    <location>
        <position position="245"/>
    </location>
</feature>
<name>A0ABW2Z2X5_9FLAO</name>
<dbReference type="PANTHER" id="PTHR30582">
    <property type="entry name" value="L,D-TRANSPEPTIDASE"/>
    <property type="match status" value="1"/>
</dbReference>
<evidence type="ECO:0000256" key="7">
    <source>
        <dbReference type="PROSITE-ProRule" id="PRU01373"/>
    </source>
</evidence>
<dbReference type="GO" id="GO:0016740">
    <property type="term" value="F:transferase activity"/>
    <property type="evidence" value="ECO:0007669"/>
    <property type="project" value="UniProtKB-KW"/>
</dbReference>
<protein>
    <submittedName>
        <fullName evidence="9">L,D-transpeptidase</fullName>
        <ecNumber evidence="9">2.-.-.-</ecNumber>
    </submittedName>
</protein>